<evidence type="ECO:0000313" key="5">
    <source>
        <dbReference type="Proteomes" id="UP000549394"/>
    </source>
</evidence>
<dbReference type="OrthoDB" id="6041188at2759"/>
<comment type="caution">
    <text evidence="4">The sequence shown here is derived from an EMBL/GenBank/DDBJ whole genome shotgun (WGS) entry which is preliminary data.</text>
</comment>
<dbReference type="AlphaFoldDB" id="A0A7I8W3W3"/>
<dbReference type="GO" id="GO:0005509">
    <property type="term" value="F:calcium ion binding"/>
    <property type="evidence" value="ECO:0007669"/>
    <property type="project" value="InterPro"/>
</dbReference>
<dbReference type="Pfam" id="PF13499">
    <property type="entry name" value="EF-hand_7"/>
    <property type="match status" value="1"/>
</dbReference>
<evidence type="ECO:0000256" key="1">
    <source>
        <dbReference type="ARBA" id="ARBA00022837"/>
    </source>
</evidence>
<keyword evidence="5" id="KW-1185">Reference proteome</keyword>
<gene>
    <name evidence="4" type="ORF">DGYR_LOCUS10639</name>
</gene>
<evidence type="ECO:0000313" key="4">
    <source>
        <dbReference type="EMBL" id="CAD5122897.1"/>
    </source>
</evidence>
<reference evidence="4 5" key="1">
    <citation type="submission" date="2020-08" db="EMBL/GenBank/DDBJ databases">
        <authorList>
            <person name="Hejnol A."/>
        </authorList>
    </citation>
    <scope>NUCLEOTIDE SEQUENCE [LARGE SCALE GENOMIC DNA]</scope>
</reference>
<organism evidence="4 5">
    <name type="scientific">Dimorphilus gyrociliatus</name>
    <dbReference type="NCBI Taxonomy" id="2664684"/>
    <lineage>
        <taxon>Eukaryota</taxon>
        <taxon>Metazoa</taxon>
        <taxon>Spiralia</taxon>
        <taxon>Lophotrochozoa</taxon>
        <taxon>Annelida</taxon>
        <taxon>Polychaeta</taxon>
        <taxon>Polychaeta incertae sedis</taxon>
        <taxon>Dinophilidae</taxon>
        <taxon>Dimorphilus</taxon>
    </lineage>
</organism>
<protein>
    <submittedName>
        <fullName evidence="4">DgyrCDS11299</fullName>
    </submittedName>
</protein>
<dbReference type="PROSITE" id="PS00018">
    <property type="entry name" value="EF_HAND_1"/>
    <property type="match status" value="2"/>
</dbReference>
<dbReference type="EMBL" id="CAJFCJ010000019">
    <property type="protein sequence ID" value="CAD5122897.1"/>
    <property type="molecule type" value="Genomic_DNA"/>
</dbReference>
<dbReference type="SUPFAM" id="SSF47473">
    <property type="entry name" value="EF-hand"/>
    <property type="match status" value="2"/>
</dbReference>
<feature type="signal peptide" evidence="2">
    <location>
        <begin position="1"/>
        <end position="15"/>
    </location>
</feature>
<evidence type="ECO:0000256" key="2">
    <source>
        <dbReference type="SAM" id="SignalP"/>
    </source>
</evidence>
<dbReference type="InterPro" id="IPR018247">
    <property type="entry name" value="EF_Hand_1_Ca_BS"/>
</dbReference>
<keyword evidence="1" id="KW-0106">Calcium</keyword>
<feature type="chain" id="PRO_5029840844" evidence="2">
    <location>
        <begin position="16"/>
        <end position="240"/>
    </location>
</feature>
<feature type="domain" description="EF-hand" evidence="3">
    <location>
        <begin position="156"/>
        <end position="191"/>
    </location>
</feature>
<dbReference type="InterPro" id="IPR011992">
    <property type="entry name" value="EF-hand-dom_pair"/>
</dbReference>
<proteinExistence type="predicted"/>
<sequence>MLAITFFALIVSASAFRELNGPIVSKFWDMMNKDPNGDVSDDQITEFFKRYERQEPSQYELEVDEQDFTSGTNNWMNDFEVNDEVTRAYFRVLSLDAATELLITERDTNIIAAWCDEEGRGLVNEAEWKTNFPGLLRAISWGVMFVRYDANKDEKIDRDEFNTIFRAWDSNGDGSVTLDEFTTFWTTGSYGSQTEAEKVHGALDFNSDGVINQDDVDTLYSLIDSNSDNLLEFDEWTTVK</sequence>
<evidence type="ECO:0000259" key="3">
    <source>
        <dbReference type="PROSITE" id="PS50222"/>
    </source>
</evidence>
<name>A0A7I8W3W3_9ANNE</name>
<dbReference type="PROSITE" id="PS50222">
    <property type="entry name" value="EF_HAND_2"/>
    <property type="match status" value="1"/>
</dbReference>
<keyword evidence="2" id="KW-0732">Signal</keyword>
<dbReference type="Proteomes" id="UP000549394">
    <property type="component" value="Unassembled WGS sequence"/>
</dbReference>
<accession>A0A7I8W3W3</accession>
<dbReference type="Gene3D" id="1.10.238.10">
    <property type="entry name" value="EF-hand"/>
    <property type="match status" value="2"/>
</dbReference>
<dbReference type="InterPro" id="IPR002048">
    <property type="entry name" value="EF_hand_dom"/>
</dbReference>